<gene>
    <name evidence="1" type="ORF">PSI23_22615</name>
</gene>
<protein>
    <submittedName>
        <fullName evidence="1">DUF2815 family protein</fullName>
    </submittedName>
</protein>
<reference evidence="1 2" key="1">
    <citation type="submission" date="2023-02" db="EMBL/GenBank/DDBJ databases">
        <title>Entomopathogenic bacteria.</title>
        <authorList>
            <person name="Machado R.A."/>
        </authorList>
    </citation>
    <scope>NUCLEOTIDE SEQUENCE [LARGE SCALE GENOMIC DNA]</scope>
    <source>
        <strain evidence="1 2">XENO-10</strain>
    </source>
</reference>
<keyword evidence="2" id="KW-1185">Reference proteome</keyword>
<proteinExistence type="predicted"/>
<feature type="non-terminal residue" evidence="1">
    <location>
        <position position="68"/>
    </location>
</feature>
<dbReference type="Gene3D" id="2.40.50.140">
    <property type="entry name" value="Nucleic acid-binding proteins"/>
    <property type="match status" value="1"/>
</dbReference>
<comment type="caution">
    <text evidence="1">The sequence shown here is derived from an EMBL/GenBank/DDBJ whole genome shotgun (WGS) entry which is preliminary data.</text>
</comment>
<sequence>MKIKLPNVRLAFPDLFEATQVNGQGDYKFRSAFLISKARKDLIAEIEAAILKVATDKWGVKAEGIIKS</sequence>
<dbReference type="EMBL" id="JAQRFI010000363">
    <property type="protein sequence ID" value="MDC9591979.1"/>
    <property type="molecule type" value="Genomic_DNA"/>
</dbReference>
<dbReference type="RefSeq" id="WP_273557114.1">
    <property type="nucleotide sequence ID" value="NZ_JAQRFI010000363.1"/>
</dbReference>
<evidence type="ECO:0000313" key="1">
    <source>
        <dbReference type="EMBL" id="MDC9591979.1"/>
    </source>
</evidence>
<organism evidence="1 2">
    <name type="scientific">Xenorhabdus yunnanensis</name>
    <dbReference type="NCBI Taxonomy" id="3025878"/>
    <lineage>
        <taxon>Bacteria</taxon>
        <taxon>Pseudomonadati</taxon>
        <taxon>Pseudomonadota</taxon>
        <taxon>Gammaproteobacteria</taxon>
        <taxon>Enterobacterales</taxon>
        <taxon>Morganellaceae</taxon>
        <taxon>Xenorhabdus</taxon>
    </lineage>
</organism>
<dbReference type="Pfam" id="PF10991">
    <property type="entry name" value="Enc34_ssDNA-bd"/>
    <property type="match status" value="1"/>
</dbReference>
<dbReference type="InterPro" id="IPR022595">
    <property type="entry name" value="Enc34_ssDNA-bd"/>
</dbReference>
<name>A0ABT5LLJ6_9GAMM</name>
<dbReference type="InterPro" id="IPR012340">
    <property type="entry name" value="NA-bd_OB-fold"/>
</dbReference>
<dbReference type="Proteomes" id="UP001217178">
    <property type="component" value="Unassembled WGS sequence"/>
</dbReference>
<evidence type="ECO:0000313" key="2">
    <source>
        <dbReference type="Proteomes" id="UP001217178"/>
    </source>
</evidence>
<accession>A0ABT5LLJ6</accession>